<keyword evidence="3" id="KW-1185">Reference proteome</keyword>
<gene>
    <name evidence="2" type="ORF">L207DRAFT_490283</name>
</gene>
<dbReference type="SUPFAM" id="SSF51182">
    <property type="entry name" value="RmlC-like cupins"/>
    <property type="match status" value="1"/>
</dbReference>
<accession>A0A2J6RJF6</accession>
<dbReference type="PANTHER" id="PTHR36156:SF2">
    <property type="entry name" value="CUPIN TYPE-2 DOMAIN-CONTAINING PROTEIN"/>
    <property type="match status" value="1"/>
</dbReference>
<dbReference type="AlphaFoldDB" id="A0A2J6RJF6"/>
<dbReference type="CDD" id="cd02231">
    <property type="entry name" value="cupin_BLL6423-like"/>
    <property type="match status" value="1"/>
</dbReference>
<dbReference type="InterPro" id="IPR011051">
    <property type="entry name" value="RmlC_Cupin_sf"/>
</dbReference>
<evidence type="ECO:0000256" key="1">
    <source>
        <dbReference type="SAM" id="MobiDB-lite"/>
    </source>
</evidence>
<organism evidence="2 3">
    <name type="scientific">Hyaloscypha variabilis (strain UAMH 11265 / GT02V1 / F)</name>
    <name type="common">Meliniomyces variabilis</name>
    <dbReference type="NCBI Taxonomy" id="1149755"/>
    <lineage>
        <taxon>Eukaryota</taxon>
        <taxon>Fungi</taxon>
        <taxon>Dikarya</taxon>
        <taxon>Ascomycota</taxon>
        <taxon>Pezizomycotina</taxon>
        <taxon>Leotiomycetes</taxon>
        <taxon>Helotiales</taxon>
        <taxon>Hyaloscyphaceae</taxon>
        <taxon>Hyaloscypha</taxon>
        <taxon>Hyaloscypha variabilis</taxon>
    </lineage>
</organism>
<protein>
    <recommendedName>
        <fullName evidence="4">Cupin 2 conserved barrel domain-containing protein</fullName>
    </recommendedName>
</protein>
<sequence length="177" mass="18997">MATTPQFPPVIRYITANDSAGTSSFLKNDDPPRAQPTGPKSQMSAIFSTLPSFSIAKNTDLTHHEKTPRAGFPAAGASAFVVLDIGPNLDGVDGKLHKTQTLDYCIIVEGELELSLWGGKGEDGEENVERRVIKKGEVVVQRACWHAWLNLSKTEGARMVAVAIGSEGALEGGIEFF</sequence>
<dbReference type="InterPro" id="IPR014710">
    <property type="entry name" value="RmlC-like_jellyroll"/>
</dbReference>
<evidence type="ECO:0008006" key="4">
    <source>
        <dbReference type="Google" id="ProtNLM"/>
    </source>
</evidence>
<proteinExistence type="predicted"/>
<evidence type="ECO:0000313" key="3">
    <source>
        <dbReference type="Proteomes" id="UP000235786"/>
    </source>
</evidence>
<dbReference type="PANTHER" id="PTHR36156">
    <property type="entry name" value="SLR2101 PROTEIN"/>
    <property type="match status" value="1"/>
</dbReference>
<dbReference type="InterPro" id="IPR047142">
    <property type="entry name" value="OryJ/VirC-like"/>
</dbReference>
<dbReference type="Proteomes" id="UP000235786">
    <property type="component" value="Unassembled WGS sequence"/>
</dbReference>
<dbReference type="Gene3D" id="2.60.120.10">
    <property type="entry name" value="Jelly Rolls"/>
    <property type="match status" value="1"/>
</dbReference>
<feature type="region of interest" description="Disordered" evidence="1">
    <location>
        <begin position="22"/>
        <end position="41"/>
    </location>
</feature>
<dbReference type="OrthoDB" id="5840532at2759"/>
<reference evidence="2 3" key="1">
    <citation type="submission" date="2016-04" db="EMBL/GenBank/DDBJ databases">
        <title>A degradative enzymes factory behind the ericoid mycorrhizal symbiosis.</title>
        <authorList>
            <consortium name="DOE Joint Genome Institute"/>
            <person name="Martino E."/>
            <person name="Morin E."/>
            <person name="Grelet G."/>
            <person name="Kuo A."/>
            <person name="Kohler A."/>
            <person name="Daghino S."/>
            <person name="Barry K."/>
            <person name="Choi C."/>
            <person name="Cichocki N."/>
            <person name="Clum A."/>
            <person name="Copeland A."/>
            <person name="Hainaut M."/>
            <person name="Haridas S."/>
            <person name="Labutti K."/>
            <person name="Lindquist E."/>
            <person name="Lipzen A."/>
            <person name="Khouja H.-R."/>
            <person name="Murat C."/>
            <person name="Ohm R."/>
            <person name="Olson A."/>
            <person name="Spatafora J."/>
            <person name="Veneault-Fourrey C."/>
            <person name="Henrissat B."/>
            <person name="Grigoriev I."/>
            <person name="Martin F."/>
            <person name="Perotto S."/>
        </authorList>
    </citation>
    <scope>NUCLEOTIDE SEQUENCE [LARGE SCALE GENOMIC DNA]</scope>
    <source>
        <strain evidence="2 3">F</strain>
    </source>
</reference>
<evidence type="ECO:0000313" key="2">
    <source>
        <dbReference type="EMBL" id="PMD38640.1"/>
    </source>
</evidence>
<name>A0A2J6RJF6_HYAVF</name>
<dbReference type="EMBL" id="KZ613947">
    <property type="protein sequence ID" value="PMD38640.1"/>
    <property type="molecule type" value="Genomic_DNA"/>
</dbReference>